<feature type="signal peptide" evidence="2">
    <location>
        <begin position="1"/>
        <end position="18"/>
    </location>
</feature>
<evidence type="ECO:0000313" key="3">
    <source>
        <dbReference type="EMBL" id="KAK3383733.1"/>
    </source>
</evidence>
<reference evidence="3" key="1">
    <citation type="journal article" date="2023" name="Mol. Phylogenet. Evol.">
        <title>Genome-scale phylogeny and comparative genomics of the fungal order Sordariales.</title>
        <authorList>
            <person name="Hensen N."/>
            <person name="Bonometti L."/>
            <person name="Westerberg I."/>
            <person name="Brannstrom I.O."/>
            <person name="Guillou S."/>
            <person name="Cros-Aarteil S."/>
            <person name="Calhoun S."/>
            <person name="Haridas S."/>
            <person name="Kuo A."/>
            <person name="Mondo S."/>
            <person name="Pangilinan J."/>
            <person name="Riley R."/>
            <person name="LaButti K."/>
            <person name="Andreopoulos B."/>
            <person name="Lipzen A."/>
            <person name="Chen C."/>
            <person name="Yan M."/>
            <person name="Daum C."/>
            <person name="Ng V."/>
            <person name="Clum A."/>
            <person name="Steindorff A."/>
            <person name="Ohm R.A."/>
            <person name="Martin F."/>
            <person name="Silar P."/>
            <person name="Natvig D.O."/>
            <person name="Lalanne C."/>
            <person name="Gautier V."/>
            <person name="Ament-Velasquez S.L."/>
            <person name="Kruys A."/>
            <person name="Hutchinson M.I."/>
            <person name="Powell A.J."/>
            <person name="Barry K."/>
            <person name="Miller A.N."/>
            <person name="Grigoriev I.V."/>
            <person name="Debuchy R."/>
            <person name="Gladieux P."/>
            <person name="Hiltunen Thoren M."/>
            <person name="Johannesson H."/>
        </authorList>
    </citation>
    <scope>NUCLEOTIDE SEQUENCE</scope>
    <source>
        <strain evidence="3">CBS 958.72</strain>
    </source>
</reference>
<accession>A0AAE0NLI5</accession>
<feature type="chain" id="PRO_5042159808" description="Extracellular matrix protein" evidence="2">
    <location>
        <begin position="19"/>
        <end position="205"/>
    </location>
</feature>
<dbReference type="Proteomes" id="UP001287356">
    <property type="component" value="Unassembled WGS sequence"/>
</dbReference>
<name>A0AAE0NLI5_9PEZI</name>
<protein>
    <recommendedName>
        <fullName evidence="5">Extracellular matrix protein</fullName>
    </recommendedName>
</protein>
<reference evidence="3" key="2">
    <citation type="submission" date="2023-06" db="EMBL/GenBank/DDBJ databases">
        <authorList>
            <consortium name="Lawrence Berkeley National Laboratory"/>
            <person name="Haridas S."/>
            <person name="Hensen N."/>
            <person name="Bonometti L."/>
            <person name="Westerberg I."/>
            <person name="Brannstrom I.O."/>
            <person name="Guillou S."/>
            <person name="Cros-Aarteil S."/>
            <person name="Calhoun S."/>
            <person name="Kuo A."/>
            <person name="Mondo S."/>
            <person name="Pangilinan J."/>
            <person name="Riley R."/>
            <person name="Labutti K."/>
            <person name="Andreopoulos B."/>
            <person name="Lipzen A."/>
            <person name="Chen C."/>
            <person name="Yanf M."/>
            <person name="Daum C."/>
            <person name="Ng V."/>
            <person name="Clum A."/>
            <person name="Steindorff A."/>
            <person name="Ohm R."/>
            <person name="Martin F."/>
            <person name="Silar P."/>
            <person name="Natvig D."/>
            <person name="Lalanne C."/>
            <person name="Gautier V."/>
            <person name="Ament-Velasquez S.L."/>
            <person name="Kruys A."/>
            <person name="Hutchinson M.I."/>
            <person name="Powell A.J."/>
            <person name="Barry K."/>
            <person name="Miller A.N."/>
            <person name="Grigoriev I.V."/>
            <person name="Debuchy R."/>
            <person name="Gladieux P."/>
            <person name="Thoren M.H."/>
            <person name="Johannesson H."/>
        </authorList>
    </citation>
    <scope>NUCLEOTIDE SEQUENCE</scope>
    <source>
        <strain evidence="3">CBS 958.72</strain>
    </source>
</reference>
<evidence type="ECO:0000313" key="4">
    <source>
        <dbReference type="Proteomes" id="UP001287356"/>
    </source>
</evidence>
<dbReference type="InterPro" id="IPR052982">
    <property type="entry name" value="SRP1/TIP1-like"/>
</dbReference>
<dbReference type="AlphaFoldDB" id="A0AAE0NLI5"/>
<evidence type="ECO:0008006" key="5">
    <source>
        <dbReference type="Google" id="ProtNLM"/>
    </source>
</evidence>
<dbReference type="PANTHER" id="PTHR40633">
    <property type="entry name" value="MATRIX PROTEIN, PUTATIVE (AFU_ORTHOLOGUE AFUA_8G05410)-RELATED"/>
    <property type="match status" value="1"/>
</dbReference>
<evidence type="ECO:0000256" key="2">
    <source>
        <dbReference type="SAM" id="SignalP"/>
    </source>
</evidence>
<dbReference type="EMBL" id="JAULSN010000001">
    <property type="protein sequence ID" value="KAK3383733.1"/>
    <property type="molecule type" value="Genomic_DNA"/>
</dbReference>
<keyword evidence="4" id="KW-1185">Reference proteome</keyword>
<comment type="caution">
    <text evidence="3">The sequence shown here is derived from an EMBL/GenBank/DDBJ whole genome shotgun (WGS) entry which is preliminary data.</text>
</comment>
<evidence type="ECO:0000256" key="1">
    <source>
        <dbReference type="SAM" id="MobiDB-lite"/>
    </source>
</evidence>
<organism evidence="3 4">
    <name type="scientific">Lasiosphaeria ovina</name>
    <dbReference type="NCBI Taxonomy" id="92902"/>
    <lineage>
        <taxon>Eukaryota</taxon>
        <taxon>Fungi</taxon>
        <taxon>Dikarya</taxon>
        <taxon>Ascomycota</taxon>
        <taxon>Pezizomycotina</taxon>
        <taxon>Sordariomycetes</taxon>
        <taxon>Sordariomycetidae</taxon>
        <taxon>Sordariales</taxon>
        <taxon>Lasiosphaeriaceae</taxon>
        <taxon>Lasiosphaeria</taxon>
    </lineage>
</organism>
<dbReference type="PANTHER" id="PTHR40633:SF1">
    <property type="entry name" value="GPI ANCHORED SERINE-THREONINE RICH PROTEIN (AFU_ORTHOLOGUE AFUA_1G03630)"/>
    <property type="match status" value="1"/>
</dbReference>
<feature type="region of interest" description="Disordered" evidence="1">
    <location>
        <begin position="115"/>
        <end position="185"/>
    </location>
</feature>
<feature type="compositionally biased region" description="Low complexity" evidence="1">
    <location>
        <begin position="115"/>
        <end position="177"/>
    </location>
</feature>
<gene>
    <name evidence="3" type="ORF">B0T24DRAFT_588364</name>
</gene>
<sequence length="205" mass="20823">MKFSVAAVIGALATLAAARPAFTNNEIVVAEGKPTTLTWDGASAPVTITLMAGPDEFSMKPFKVLDTKDGGTTFTYTPTDIPSGLYSFQITDGVSEPNYSAKFQYTSATVSASSSSSVTSSASTSSAPTSSSSTTSGSTTSTGSTSSTTGTTTGTTTTRPTTSSTATTTRSTSTPTPINNTNDSQRHSAPLALLLVAAAALMFYN</sequence>
<proteinExistence type="predicted"/>
<keyword evidence="2" id="KW-0732">Signal</keyword>